<evidence type="ECO:0000256" key="1">
    <source>
        <dbReference type="SAM" id="MobiDB-lite"/>
    </source>
</evidence>
<proteinExistence type="predicted"/>
<dbReference type="HOGENOM" id="CLU_709682_0_0_12"/>
<reference evidence="3 4" key="2">
    <citation type="journal article" date="2011" name="ISME J.">
        <title>RNA-seq reveals cooperative metabolic interactions between two termite-gut spirochete species in co-culture.</title>
        <authorList>
            <person name="Rosenthal A.Z."/>
            <person name="Matson E.G."/>
            <person name="Eldar A."/>
            <person name="Leadbetter J.R."/>
        </authorList>
    </citation>
    <scope>NUCLEOTIDE SEQUENCE [LARGE SCALE GENOMIC DNA]</scope>
    <source>
        <strain evidence="4">ATCC BAA-888 / DSM 13862 / ZAS-9</strain>
    </source>
</reference>
<keyword evidence="2" id="KW-0732">Signal</keyword>
<protein>
    <submittedName>
        <fullName evidence="3">Putative lipoprotein</fullName>
    </submittedName>
</protein>
<feature type="region of interest" description="Disordered" evidence="1">
    <location>
        <begin position="25"/>
        <end position="45"/>
    </location>
</feature>
<dbReference type="InParanoid" id="F5YEQ5"/>
<gene>
    <name evidence="3" type="ordered locus">TREAZ_1455</name>
</gene>
<organism evidence="3 4">
    <name type="scientific">Leadbettera azotonutricia (strain ATCC BAA-888 / DSM 13862 / ZAS-9)</name>
    <name type="common">Treponema azotonutricium</name>
    <dbReference type="NCBI Taxonomy" id="545695"/>
    <lineage>
        <taxon>Bacteria</taxon>
        <taxon>Pseudomonadati</taxon>
        <taxon>Spirochaetota</taxon>
        <taxon>Spirochaetia</taxon>
        <taxon>Spirochaetales</taxon>
        <taxon>Breznakiellaceae</taxon>
        <taxon>Leadbettera</taxon>
    </lineage>
</organism>
<evidence type="ECO:0000313" key="3">
    <source>
        <dbReference type="EMBL" id="AEF80226.1"/>
    </source>
</evidence>
<evidence type="ECO:0000256" key="2">
    <source>
        <dbReference type="SAM" id="SignalP"/>
    </source>
</evidence>
<dbReference type="RefSeq" id="WP_015710558.1">
    <property type="nucleotide sequence ID" value="NC_015577.1"/>
</dbReference>
<feature type="chain" id="PRO_5003329625" evidence="2">
    <location>
        <begin position="24"/>
        <end position="366"/>
    </location>
</feature>
<dbReference type="PROSITE" id="PS51257">
    <property type="entry name" value="PROKAR_LIPOPROTEIN"/>
    <property type="match status" value="1"/>
</dbReference>
<dbReference type="KEGG" id="taz:TREAZ_1455"/>
<name>F5YEQ5_LEAAZ</name>
<accession>F5YEQ5</accession>
<sequence length="366" mass="39704">MKSKYIRYFVLGLLILTAAVSCKSTQPATEAPPPDEALDPNDGPPDQAALNDLNAAVDKAVIARQLVIDFNGPAYFPPDWNAAESLYSQAESGKSTANLRSTRDSTARYNAAAGAYRALADKTIPQYAQDLESDVVGIRDKALAAGANYLAQDYLYEADNKAVEAYTAYQSNDYYNARDTAFAARDMYEALATGVNAYKVRLEIEDRGFVRYDPSAIETADSVGLSAIDDYDAGNIASARSKAEDALSQYNKSLAKGKESYASDTGAAAAAERQRSLDLKANVAVRQDYDAANAVYNRAVTSFRGRNYDDAGNLYNQSRILFEAVTTSAREKRRIAEEALREAELKMVESDGTARNAEIILEGGAQ</sequence>
<evidence type="ECO:0000313" key="4">
    <source>
        <dbReference type="Proteomes" id="UP000009222"/>
    </source>
</evidence>
<feature type="signal peptide" evidence="2">
    <location>
        <begin position="1"/>
        <end position="23"/>
    </location>
</feature>
<dbReference type="EMBL" id="CP001841">
    <property type="protein sequence ID" value="AEF80226.1"/>
    <property type="molecule type" value="Genomic_DNA"/>
</dbReference>
<keyword evidence="4" id="KW-1185">Reference proteome</keyword>
<dbReference type="OrthoDB" id="360509at2"/>
<keyword evidence="3" id="KW-0449">Lipoprotein</keyword>
<dbReference type="STRING" id="545695.TREAZ_1455"/>
<reference evidence="4" key="1">
    <citation type="submission" date="2009-12" db="EMBL/GenBank/DDBJ databases">
        <title>Complete sequence of Treponema azotonutricium strain ZAS-9.</title>
        <authorList>
            <person name="Tetu S.G."/>
            <person name="Matson E."/>
            <person name="Ren Q."/>
            <person name="Seshadri R."/>
            <person name="Elbourne L."/>
            <person name="Hassan K.A."/>
            <person name="Durkin A."/>
            <person name="Radune D."/>
            <person name="Mohamoud Y."/>
            <person name="Shay R."/>
            <person name="Jin S."/>
            <person name="Zhang X."/>
            <person name="Lucey K."/>
            <person name="Ballor N.R."/>
            <person name="Ottesen E."/>
            <person name="Rosenthal R."/>
            <person name="Allen A."/>
            <person name="Leadbetter J.R."/>
            <person name="Paulsen I.T."/>
        </authorList>
    </citation>
    <scope>NUCLEOTIDE SEQUENCE [LARGE SCALE GENOMIC DNA]</scope>
    <source>
        <strain evidence="4">ATCC BAA-888 / DSM 13862 / ZAS-9</strain>
    </source>
</reference>
<dbReference type="AlphaFoldDB" id="F5YEQ5"/>
<dbReference type="Proteomes" id="UP000009222">
    <property type="component" value="Chromosome"/>
</dbReference>